<feature type="region of interest" description="Disordered" evidence="2">
    <location>
        <begin position="1"/>
        <end position="85"/>
    </location>
</feature>
<feature type="region of interest" description="Disordered" evidence="2">
    <location>
        <begin position="319"/>
        <end position="346"/>
    </location>
</feature>
<comment type="caution">
    <text evidence="3">The sequence shown here is derived from an EMBL/GenBank/DDBJ whole genome shotgun (WGS) entry which is preliminary data.</text>
</comment>
<proteinExistence type="predicted"/>
<protein>
    <submittedName>
        <fullName evidence="3">Uncharacterized protein</fullName>
    </submittedName>
</protein>
<evidence type="ECO:0000256" key="2">
    <source>
        <dbReference type="SAM" id="MobiDB-lite"/>
    </source>
</evidence>
<evidence type="ECO:0000313" key="4">
    <source>
        <dbReference type="Proteomes" id="UP001295423"/>
    </source>
</evidence>
<organism evidence="3 4">
    <name type="scientific">Cylindrotheca closterium</name>
    <dbReference type="NCBI Taxonomy" id="2856"/>
    <lineage>
        <taxon>Eukaryota</taxon>
        <taxon>Sar</taxon>
        <taxon>Stramenopiles</taxon>
        <taxon>Ochrophyta</taxon>
        <taxon>Bacillariophyta</taxon>
        <taxon>Bacillariophyceae</taxon>
        <taxon>Bacillariophycidae</taxon>
        <taxon>Bacillariales</taxon>
        <taxon>Bacillariaceae</taxon>
        <taxon>Cylindrotheca</taxon>
    </lineage>
</organism>
<dbReference type="AlphaFoldDB" id="A0AAD2CL66"/>
<evidence type="ECO:0000313" key="3">
    <source>
        <dbReference type="EMBL" id="CAJ1935053.1"/>
    </source>
</evidence>
<keyword evidence="1" id="KW-0175">Coiled coil</keyword>
<dbReference type="Proteomes" id="UP001295423">
    <property type="component" value="Unassembled WGS sequence"/>
</dbReference>
<accession>A0AAD2CL66</accession>
<feature type="compositionally biased region" description="Polar residues" evidence="2">
    <location>
        <begin position="271"/>
        <end position="293"/>
    </location>
</feature>
<feature type="region of interest" description="Disordered" evidence="2">
    <location>
        <begin position="129"/>
        <end position="155"/>
    </location>
</feature>
<sequence length="471" mass="52722">MSRDFSNGSTGSRSRASLHKPLSNRSLIDSIPTTPTRLPSPNGNKMGRRLSTSSISNKSWQSSAGSSRVSRRSSMDALPMLPSRCLSPMQNDKIVVEISDQVKDSLKAFPFPDSESRLKAAVGVVHSPIAATESSSESRDSSRNSRPVPQVNPEVDPRLLLLSRLPQHIKDQLPEQEWYKLMEPAMSGSECLSVHSDISDDLLSLDNSHVTPTLVPEAAEAQVHDDVYGTDDEDSTSRPKIKGNQEESKMDREAIHSTEDQSITQDDENDTGSQYKSPISGGSNKPTEQQDSKPQYLKGDRWMDSHILAYDAICCTDDESKQPEMEDEPESAQEERNSPGKQKKRVSFGNAQVRYHERILVVHPSTSSGPSVGIGWDYTESEEAIEWGNQTSEEMRLTRRMREEIVGELGYSQRDVAKAVRETLKIKNQRRRTINNLKAAVVNVEKVESMAENAQRKIRKLQKKFRIRKTS</sequence>
<name>A0AAD2CL66_9STRA</name>
<feature type="compositionally biased region" description="Low complexity" evidence="2">
    <location>
        <begin position="59"/>
        <end position="68"/>
    </location>
</feature>
<gene>
    <name evidence="3" type="ORF">CYCCA115_LOCUS4391</name>
</gene>
<reference evidence="3" key="1">
    <citation type="submission" date="2023-08" db="EMBL/GenBank/DDBJ databases">
        <authorList>
            <person name="Audoor S."/>
            <person name="Bilcke G."/>
        </authorList>
    </citation>
    <scope>NUCLEOTIDE SEQUENCE</scope>
</reference>
<feature type="compositionally biased region" description="Basic and acidic residues" evidence="2">
    <location>
        <begin position="243"/>
        <end position="259"/>
    </location>
</feature>
<feature type="compositionally biased region" description="Polar residues" evidence="2">
    <location>
        <begin position="1"/>
        <end position="15"/>
    </location>
</feature>
<evidence type="ECO:0000256" key="1">
    <source>
        <dbReference type="SAM" id="Coils"/>
    </source>
</evidence>
<keyword evidence="4" id="KW-1185">Reference proteome</keyword>
<feature type="region of interest" description="Disordered" evidence="2">
    <location>
        <begin position="216"/>
        <end position="294"/>
    </location>
</feature>
<feature type="coiled-coil region" evidence="1">
    <location>
        <begin position="437"/>
        <end position="464"/>
    </location>
</feature>
<feature type="compositionally biased region" description="Polar residues" evidence="2">
    <location>
        <begin position="23"/>
        <end position="43"/>
    </location>
</feature>
<dbReference type="EMBL" id="CAKOGP040000446">
    <property type="protein sequence ID" value="CAJ1935053.1"/>
    <property type="molecule type" value="Genomic_DNA"/>
</dbReference>